<dbReference type="Pfam" id="PF18206">
    <property type="entry name" value="Porphyrn_cat_1"/>
    <property type="match status" value="1"/>
</dbReference>
<evidence type="ECO:0000259" key="4">
    <source>
        <dbReference type="Pfam" id="PF18206"/>
    </source>
</evidence>
<evidence type="ECO:0000259" key="3">
    <source>
        <dbReference type="Pfam" id="PF18040"/>
    </source>
</evidence>
<feature type="domain" description="Beta-porphyranase A C-terminal" evidence="3">
    <location>
        <begin position="714"/>
        <end position="790"/>
    </location>
</feature>
<evidence type="ECO:0000256" key="1">
    <source>
        <dbReference type="SAM" id="MobiDB-lite"/>
    </source>
</evidence>
<dbReference type="CDD" id="cd21510">
    <property type="entry name" value="agarase_cat"/>
    <property type="match status" value="1"/>
</dbReference>
<dbReference type="KEGG" id="vpy:HZI73_17895"/>
<evidence type="ECO:0000313" key="6">
    <source>
        <dbReference type="Proteomes" id="UP000683246"/>
    </source>
</evidence>
<dbReference type="EMBL" id="CP058649">
    <property type="protein sequence ID" value="QUI24050.1"/>
    <property type="molecule type" value="Genomic_DNA"/>
</dbReference>
<feature type="region of interest" description="Disordered" evidence="1">
    <location>
        <begin position="792"/>
        <end position="812"/>
    </location>
</feature>
<dbReference type="Gene3D" id="3.20.20.80">
    <property type="entry name" value="Glycosidases"/>
    <property type="match status" value="1"/>
</dbReference>
<dbReference type="InterPro" id="IPR041224">
    <property type="entry name" value="BPA_C"/>
</dbReference>
<dbReference type="Gene3D" id="2.60.120.1200">
    <property type="match status" value="1"/>
</dbReference>
<evidence type="ECO:0000313" key="5">
    <source>
        <dbReference type="EMBL" id="QUI24050.1"/>
    </source>
</evidence>
<gene>
    <name evidence="5" type="ORF">HZI73_17895</name>
</gene>
<proteinExistence type="predicted"/>
<dbReference type="InterPro" id="IPR017853">
    <property type="entry name" value="GH"/>
</dbReference>
<dbReference type="Proteomes" id="UP000683246">
    <property type="component" value="Chromosome"/>
</dbReference>
<accession>A0A8J8MLP4</accession>
<evidence type="ECO:0000256" key="2">
    <source>
        <dbReference type="SAM" id="SignalP"/>
    </source>
</evidence>
<dbReference type="RefSeq" id="WP_212694742.1">
    <property type="nucleotide sequence ID" value="NZ_CP058649.1"/>
</dbReference>
<reference evidence="5" key="1">
    <citation type="submission" date="2020-07" db="EMBL/GenBank/DDBJ databases">
        <title>Vallitalea pronyensis genome.</title>
        <authorList>
            <person name="Postec A."/>
        </authorList>
    </citation>
    <scope>NUCLEOTIDE SEQUENCE</scope>
    <source>
        <strain evidence="5">FatNI3</strain>
    </source>
</reference>
<keyword evidence="6" id="KW-1185">Reference proteome</keyword>
<feature type="compositionally biased region" description="Acidic residues" evidence="1">
    <location>
        <begin position="795"/>
        <end position="812"/>
    </location>
</feature>
<dbReference type="Pfam" id="PF18040">
    <property type="entry name" value="BPA_C"/>
    <property type="match status" value="1"/>
</dbReference>
<name>A0A8J8MLP4_9FIRM</name>
<dbReference type="AlphaFoldDB" id="A0A8J8MLP4"/>
<dbReference type="InterPro" id="IPR040527">
    <property type="entry name" value="Beta-sand_Porphyrn"/>
</dbReference>
<feature type="domain" description="Porphyranase beta-sandwich" evidence="4">
    <location>
        <begin position="597"/>
        <end position="697"/>
    </location>
</feature>
<dbReference type="SUPFAM" id="SSF51445">
    <property type="entry name" value="(Trans)glycosidases"/>
    <property type="match status" value="1"/>
</dbReference>
<sequence>MTFFKKKSLMIVSLLIFALLIQVCPVSSWAQDASSDLEYELPEDIKIKKENYESLFVIAEKYPTTYITQVNNQEERLQSLVFVQEPGNIVDGEMIIDLPSEIVRVISFFRQVNILGENIKNVEVVWERPNDENIKMSEFWRSEDIIIGRGNRFVVKHGDYEGHRLIIKGTGVINRIELNEPNGLAPFFDVTAWSVLGGDKDILPINIDIDTSKQLSIEGVDHVEVEKFHRVYARPISSPETYITNVFLKEKGFLPGRQILKFGPALETAYGDPNAPKLKEDPNKEGYSDYSFFEEHYQKDQESVDLFDANYPTDMKYVSCYNYWPSWMRPDVPNNPHGTPAIDKFEPAADLAAEYTKAYDRFLDGRGPDYIEVVNEPTVRSGWIHHDNPDLDSWKLLAEFHNMVADRIKELSPDVKVGGPTSAWMALDDNNFSLANEQLRFMDLTKDSLDFYSHHFYEGNDLILHETDDNYGGYLTGRLEADLDLLRNHMILTDNVKPLIISETGTLHNGPTDVDYWLLLKNFNSYLVRYMNRANEFEMIVPFLLPIKWWQKEAPDMLFTYNEDGTVGEPTKLRYFLDLWQAYKGKLLPVHADNDKVFVHAAQDDNVIYVAVNNMNPQRIAADLNLDLDDEDIYDIEQTRLYLNLGKIQFLTQKLSSLEDIPLSVEETSIIKITLEEAPELEDTLLKKTYYGDKVLQDTGVEAAFQISCPVEDLERSTLRVGFGRQDGFNQPMTVWVNGHEYTYDLSFSNKNGRFFTYADFKLPTNILHQNNEIKVLIPQEGGKISSVSLITETIQDDDDDDEDDEDDDDED</sequence>
<keyword evidence="2" id="KW-0732">Signal</keyword>
<feature type="signal peptide" evidence="2">
    <location>
        <begin position="1"/>
        <end position="30"/>
    </location>
</feature>
<organism evidence="5 6">
    <name type="scientific">Vallitalea pronyensis</name>
    <dbReference type="NCBI Taxonomy" id="1348613"/>
    <lineage>
        <taxon>Bacteria</taxon>
        <taxon>Bacillati</taxon>
        <taxon>Bacillota</taxon>
        <taxon>Clostridia</taxon>
        <taxon>Lachnospirales</taxon>
        <taxon>Vallitaleaceae</taxon>
        <taxon>Vallitalea</taxon>
    </lineage>
</organism>
<protein>
    <submittedName>
        <fullName evidence="5">Beta-agarase</fullName>
    </submittedName>
</protein>
<feature type="chain" id="PRO_5035151646" evidence="2">
    <location>
        <begin position="31"/>
        <end position="812"/>
    </location>
</feature>